<comment type="subcellular location">
    <subcellularLocation>
        <location evidence="1">Cell outer membrane</location>
        <topology evidence="1">Multi-pass membrane protein</topology>
    </subcellularLocation>
</comment>
<keyword evidence="11 15" id="KW-0472">Membrane</keyword>
<evidence type="ECO:0000256" key="12">
    <source>
        <dbReference type="ARBA" id="ARBA00023139"/>
    </source>
</evidence>
<comment type="caution">
    <text evidence="19">The sequence shown here is derived from an EMBL/GenBank/DDBJ whole genome shotgun (WGS) entry which is preliminary data.</text>
</comment>
<dbReference type="Pfam" id="PF22461">
    <property type="entry name" value="SLBB_2"/>
    <property type="match status" value="1"/>
</dbReference>
<dbReference type="PANTHER" id="PTHR33619:SF3">
    <property type="entry name" value="POLYSACCHARIDE EXPORT PROTEIN GFCE-RELATED"/>
    <property type="match status" value="1"/>
</dbReference>
<keyword evidence="7 16" id="KW-0732">Signal</keyword>
<dbReference type="Gene3D" id="3.10.560.10">
    <property type="entry name" value="Outer membrane lipoprotein wza domain like"/>
    <property type="match status" value="1"/>
</dbReference>
<evidence type="ECO:0000256" key="3">
    <source>
        <dbReference type="ARBA" id="ARBA00022448"/>
    </source>
</evidence>
<evidence type="ECO:0000256" key="16">
    <source>
        <dbReference type="SAM" id="SignalP"/>
    </source>
</evidence>
<feature type="transmembrane region" description="Helical" evidence="15">
    <location>
        <begin position="241"/>
        <end position="266"/>
    </location>
</feature>
<evidence type="ECO:0000256" key="9">
    <source>
        <dbReference type="ARBA" id="ARBA00023065"/>
    </source>
</evidence>
<evidence type="ECO:0000259" key="17">
    <source>
        <dbReference type="Pfam" id="PF02563"/>
    </source>
</evidence>
<keyword evidence="9" id="KW-0406">Ion transport</keyword>
<dbReference type="Gene3D" id="3.30.1950.10">
    <property type="entry name" value="wza like domain"/>
    <property type="match status" value="1"/>
</dbReference>
<organism evidence="19 20">
    <name type="scientific">Parabacteroides hominis</name>
    <dbReference type="NCBI Taxonomy" id="2763057"/>
    <lineage>
        <taxon>Bacteria</taxon>
        <taxon>Pseudomonadati</taxon>
        <taxon>Bacteroidota</taxon>
        <taxon>Bacteroidia</taxon>
        <taxon>Bacteroidales</taxon>
        <taxon>Tannerellaceae</taxon>
        <taxon>Parabacteroides</taxon>
    </lineage>
</organism>
<comment type="similarity">
    <text evidence="2">Belongs to the BexD/CtrA/VexA family.</text>
</comment>
<reference evidence="19 20" key="1">
    <citation type="submission" date="2020-08" db="EMBL/GenBank/DDBJ databases">
        <title>Genome public.</title>
        <authorList>
            <person name="Liu C."/>
            <person name="Sun Q."/>
        </authorList>
    </citation>
    <scope>NUCLEOTIDE SEQUENCE [LARGE SCALE GENOMIC DNA]</scope>
    <source>
        <strain evidence="19 20">NSJ-79</strain>
    </source>
</reference>
<dbReference type="InterPro" id="IPR049712">
    <property type="entry name" value="Poly_export"/>
</dbReference>
<evidence type="ECO:0000256" key="4">
    <source>
        <dbReference type="ARBA" id="ARBA00022452"/>
    </source>
</evidence>
<dbReference type="InterPro" id="IPR054765">
    <property type="entry name" value="SLBB_dom"/>
</dbReference>
<evidence type="ECO:0000256" key="14">
    <source>
        <dbReference type="ARBA" id="ARBA00023288"/>
    </source>
</evidence>
<proteinExistence type="inferred from homology"/>
<dbReference type="PROSITE" id="PS51257">
    <property type="entry name" value="PROKAR_LIPOPROTEIN"/>
    <property type="match status" value="1"/>
</dbReference>
<keyword evidence="20" id="KW-1185">Reference proteome</keyword>
<dbReference type="Proteomes" id="UP000651475">
    <property type="component" value="Unassembled WGS sequence"/>
</dbReference>
<evidence type="ECO:0000256" key="2">
    <source>
        <dbReference type="ARBA" id="ARBA00009450"/>
    </source>
</evidence>
<evidence type="ECO:0000259" key="18">
    <source>
        <dbReference type="Pfam" id="PF22461"/>
    </source>
</evidence>
<evidence type="ECO:0000256" key="6">
    <source>
        <dbReference type="ARBA" id="ARBA00022692"/>
    </source>
</evidence>
<evidence type="ECO:0000256" key="1">
    <source>
        <dbReference type="ARBA" id="ARBA00004571"/>
    </source>
</evidence>
<evidence type="ECO:0000256" key="5">
    <source>
        <dbReference type="ARBA" id="ARBA00022597"/>
    </source>
</evidence>
<keyword evidence="12" id="KW-0564">Palmitate</keyword>
<sequence length="269" mass="29911">MRLKYYLFALFCGLMCACSAPKDVIYFQGIDDLTPEQLAKMSQTYTTKITSDDLLSINVTAWDPAAVTPFNPPVYAYSAQGEQPLAASQSLYTYLVDPKGNINFPVLGEIHVAGLTRQEVAAKMEKMISKYVENPLVNVQLLNFKITMMGEISRPGSFTIKNDRISVLDAIGMAGDLPLTANRKNILVIRDNNGVKETYRVDITDPAIFASPGFYLKQNDIVYVEPIKNKQRARTSSDRQFTMSLLTSIISSVSIITSMVITIVNLNRN</sequence>
<gene>
    <name evidence="19" type="ORF">H8S65_00570</name>
</gene>
<dbReference type="InterPro" id="IPR003715">
    <property type="entry name" value="Poly_export_N"/>
</dbReference>
<dbReference type="RefSeq" id="WP_186928176.1">
    <property type="nucleotide sequence ID" value="NZ_JACOOJ010000001.1"/>
</dbReference>
<feature type="domain" description="SLBB" evidence="18">
    <location>
        <begin position="145"/>
        <end position="224"/>
    </location>
</feature>
<dbReference type="EMBL" id="JACOOJ010000001">
    <property type="protein sequence ID" value="MBC5631273.1"/>
    <property type="molecule type" value="Genomic_DNA"/>
</dbReference>
<keyword evidence="5" id="KW-0762">Sugar transport</keyword>
<evidence type="ECO:0000256" key="10">
    <source>
        <dbReference type="ARBA" id="ARBA00023114"/>
    </source>
</evidence>
<keyword evidence="13" id="KW-0998">Cell outer membrane</keyword>
<keyword evidence="3" id="KW-0813">Transport</keyword>
<evidence type="ECO:0000256" key="15">
    <source>
        <dbReference type="SAM" id="Phobius"/>
    </source>
</evidence>
<evidence type="ECO:0000256" key="7">
    <source>
        <dbReference type="ARBA" id="ARBA00022729"/>
    </source>
</evidence>
<keyword evidence="4" id="KW-1134">Transmembrane beta strand</keyword>
<protein>
    <submittedName>
        <fullName evidence="19">Polysaccharide biosynthesis/export family protein</fullName>
    </submittedName>
</protein>
<accession>A0ABR7DIS2</accession>
<keyword evidence="6 15" id="KW-0812">Transmembrane</keyword>
<evidence type="ECO:0000256" key="8">
    <source>
        <dbReference type="ARBA" id="ARBA00023047"/>
    </source>
</evidence>
<dbReference type="Pfam" id="PF02563">
    <property type="entry name" value="Poly_export"/>
    <property type="match status" value="1"/>
</dbReference>
<feature type="signal peptide" evidence="16">
    <location>
        <begin position="1"/>
        <end position="22"/>
    </location>
</feature>
<keyword evidence="15" id="KW-1133">Transmembrane helix</keyword>
<evidence type="ECO:0000313" key="20">
    <source>
        <dbReference type="Proteomes" id="UP000651475"/>
    </source>
</evidence>
<feature type="domain" description="Polysaccharide export protein N-terminal" evidence="17">
    <location>
        <begin position="43"/>
        <end position="141"/>
    </location>
</feature>
<feature type="chain" id="PRO_5047524544" evidence="16">
    <location>
        <begin position="23"/>
        <end position="269"/>
    </location>
</feature>
<dbReference type="PANTHER" id="PTHR33619">
    <property type="entry name" value="POLYSACCHARIDE EXPORT PROTEIN GFCE-RELATED"/>
    <property type="match status" value="1"/>
</dbReference>
<keyword evidence="10" id="KW-0626">Porin</keyword>
<keyword evidence="14" id="KW-0449">Lipoprotein</keyword>
<evidence type="ECO:0000256" key="13">
    <source>
        <dbReference type="ARBA" id="ARBA00023237"/>
    </source>
</evidence>
<evidence type="ECO:0000256" key="11">
    <source>
        <dbReference type="ARBA" id="ARBA00023136"/>
    </source>
</evidence>
<name>A0ABR7DIS2_9BACT</name>
<evidence type="ECO:0000313" key="19">
    <source>
        <dbReference type="EMBL" id="MBC5631273.1"/>
    </source>
</evidence>
<keyword evidence="8" id="KW-0625">Polysaccharide transport</keyword>